<dbReference type="RefSeq" id="WP_100026314.1">
    <property type="nucleotide sequence ID" value="NZ_CP024704.1"/>
</dbReference>
<evidence type="ECO:0000256" key="1">
    <source>
        <dbReference type="SAM" id="Phobius"/>
    </source>
</evidence>
<sequence>MFGNTITKDHLVGAAVGVGVAAVAFYLYKKNQAKVDDFLRKQGINIKTSSCSSLEGLDIEGLTEMKEHIEDLIAEKSATESAEEIIVAAE</sequence>
<evidence type="ECO:0000313" key="2">
    <source>
        <dbReference type="EMBL" id="ATV70212.1"/>
    </source>
</evidence>
<keyword evidence="1" id="KW-0472">Membrane</keyword>
<keyword evidence="1" id="KW-1133">Transmembrane helix</keyword>
<protein>
    <submittedName>
        <fullName evidence="2">Uncharacterized protein</fullName>
    </submittedName>
</protein>
<dbReference type="EMBL" id="CP024704">
    <property type="protein sequence ID" value="ATV70212.1"/>
    <property type="molecule type" value="Genomic_DNA"/>
</dbReference>
<accession>A0A2D3PR92</accession>
<name>A0A2D3PR92_9FUSO</name>
<proteinExistence type="predicted"/>
<feature type="transmembrane region" description="Helical" evidence="1">
    <location>
        <begin position="12"/>
        <end position="28"/>
    </location>
</feature>
<evidence type="ECO:0000313" key="3">
    <source>
        <dbReference type="Proteomes" id="UP000230781"/>
    </source>
</evidence>
<dbReference type="Proteomes" id="UP000230781">
    <property type="component" value="Chromosome"/>
</dbReference>
<reference evidence="2 3" key="1">
    <citation type="submission" date="2017-11" db="EMBL/GenBank/DDBJ databases">
        <title>Genome sequencing of Fusobacterium periodonticum KCOM 2555.</title>
        <authorList>
            <person name="Kook J.-K."/>
            <person name="Park S.-N."/>
            <person name="Lim Y.K."/>
        </authorList>
    </citation>
    <scope>NUCLEOTIDE SEQUENCE [LARGE SCALE GENOMIC DNA]</scope>
    <source>
        <strain evidence="2 3">KCOM 2555</strain>
    </source>
</reference>
<gene>
    <name evidence="2" type="ORF">CTM98_05855</name>
</gene>
<keyword evidence="1" id="KW-0812">Transmembrane</keyword>
<organism evidence="2 3">
    <name type="scientific">Fusobacterium pseudoperiodonticum</name>
    <dbReference type="NCBI Taxonomy" id="2663009"/>
    <lineage>
        <taxon>Bacteria</taxon>
        <taxon>Fusobacteriati</taxon>
        <taxon>Fusobacteriota</taxon>
        <taxon>Fusobacteriia</taxon>
        <taxon>Fusobacteriales</taxon>
        <taxon>Fusobacteriaceae</taxon>
        <taxon>Fusobacterium</taxon>
    </lineage>
</organism>
<dbReference type="AlphaFoldDB" id="A0A2D3PR92"/>